<dbReference type="PANTHER" id="PTHR41386">
    <property type="entry name" value="INTEGRAL MEMBRANE PROTEIN-RELATED"/>
    <property type="match status" value="1"/>
</dbReference>
<feature type="transmembrane region" description="Helical" evidence="1">
    <location>
        <begin position="37"/>
        <end position="61"/>
    </location>
</feature>
<sequence length="151" mass="17462">MIRMTFPEPFKHQHQPVQNVNEIIAAQQTLGQRAADWVALNIGSWWFIIIQSIILAIWVVLNVTAWIRHWDPYPFILMNLVLSLQAAYTAPIIMMSQNRQAARDRLEAHNDYVINQKTEEEVRAILDHLAAQNDALAEIHRLLADMRDGND</sequence>
<evidence type="ECO:0000313" key="3">
    <source>
        <dbReference type="Proteomes" id="UP001317705"/>
    </source>
</evidence>
<organism evidence="2 3">
    <name type="scientific">Geotalea uraniireducens</name>
    <dbReference type="NCBI Taxonomy" id="351604"/>
    <lineage>
        <taxon>Bacteria</taxon>
        <taxon>Pseudomonadati</taxon>
        <taxon>Thermodesulfobacteriota</taxon>
        <taxon>Desulfuromonadia</taxon>
        <taxon>Geobacterales</taxon>
        <taxon>Geobacteraceae</taxon>
        <taxon>Geotalea</taxon>
    </lineage>
</organism>
<keyword evidence="3" id="KW-1185">Reference proteome</keyword>
<evidence type="ECO:0000256" key="1">
    <source>
        <dbReference type="SAM" id="Phobius"/>
    </source>
</evidence>
<keyword evidence="1" id="KW-0812">Transmembrane</keyword>
<reference evidence="2 3" key="1">
    <citation type="submission" date="2022-12" db="EMBL/GenBank/DDBJ databases">
        <title>Polyphasic characterization of Geotalea uranireducens NIT-SL11 newly isolated from a complex of sewage sludge and microbially reduced graphene oxide.</title>
        <authorList>
            <person name="Xie L."/>
            <person name="Yoshida N."/>
            <person name="Meng L."/>
        </authorList>
    </citation>
    <scope>NUCLEOTIDE SEQUENCE [LARGE SCALE GENOMIC DNA]</scope>
    <source>
        <strain evidence="2 3">NIT-SL11</strain>
    </source>
</reference>
<dbReference type="Proteomes" id="UP001317705">
    <property type="component" value="Chromosome"/>
</dbReference>
<protein>
    <submittedName>
        <fullName evidence="2">Membrane protein</fullName>
    </submittedName>
</protein>
<name>A0ABN6VUQ4_9BACT</name>
<dbReference type="Pfam" id="PF06210">
    <property type="entry name" value="DUF1003"/>
    <property type="match status" value="1"/>
</dbReference>
<keyword evidence="1" id="KW-1133">Transmembrane helix</keyword>
<gene>
    <name evidence="2" type="ORF">GURASL_08300</name>
</gene>
<keyword evidence="1" id="KW-0472">Membrane</keyword>
<proteinExistence type="predicted"/>
<dbReference type="PANTHER" id="PTHR41386:SF1">
    <property type="entry name" value="MEMBRANE PROTEIN"/>
    <property type="match status" value="1"/>
</dbReference>
<dbReference type="EMBL" id="AP027151">
    <property type="protein sequence ID" value="BDV41907.1"/>
    <property type="molecule type" value="Genomic_DNA"/>
</dbReference>
<accession>A0ABN6VUQ4</accession>
<feature type="transmembrane region" description="Helical" evidence="1">
    <location>
        <begin position="73"/>
        <end position="95"/>
    </location>
</feature>
<evidence type="ECO:0000313" key="2">
    <source>
        <dbReference type="EMBL" id="BDV41907.1"/>
    </source>
</evidence>
<dbReference type="InterPro" id="IPR010406">
    <property type="entry name" value="DUF1003"/>
</dbReference>